<gene>
    <name evidence="4" type="ORF">PQJ61_13170</name>
</gene>
<name>A0AAJ1IGV3_9SPIO</name>
<reference evidence="4 5" key="1">
    <citation type="submission" date="2022-12" db="EMBL/GenBank/DDBJ databases">
        <title>Metagenome assembled genome from gulf of manar.</title>
        <authorList>
            <person name="Kohli P."/>
            <person name="Pk S."/>
            <person name="Venkata Ramana C."/>
            <person name="Sasikala C."/>
        </authorList>
    </citation>
    <scope>NUCLEOTIDE SEQUENCE [LARGE SCALE GENOMIC DNA]</scope>
    <source>
        <strain evidence="4">JB008</strain>
    </source>
</reference>
<dbReference type="SUPFAM" id="SSF53639">
    <property type="entry name" value="AraD/HMP-PK domain-like"/>
    <property type="match status" value="1"/>
</dbReference>
<dbReference type="PANTHER" id="PTHR22789">
    <property type="entry name" value="FUCULOSE PHOSPHATE ALDOLASE"/>
    <property type="match status" value="1"/>
</dbReference>
<dbReference type="GO" id="GO:0005829">
    <property type="term" value="C:cytosol"/>
    <property type="evidence" value="ECO:0007669"/>
    <property type="project" value="TreeGrafter"/>
</dbReference>
<organism evidence="4 5">
    <name type="scientific">Candidatus Thalassospirochaeta sargassi</name>
    <dbReference type="NCBI Taxonomy" id="3119039"/>
    <lineage>
        <taxon>Bacteria</taxon>
        <taxon>Pseudomonadati</taxon>
        <taxon>Spirochaetota</taxon>
        <taxon>Spirochaetia</taxon>
        <taxon>Spirochaetales</taxon>
        <taxon>Spirochaetaceae</taxon>
        <taxon>Candidatus Thalassospirochaeta</taxon>
    </lineage>
</organism>
<keyword evidence="1" id="KW-0479">Metal-binding</keyword>
<dbReference type="GO" id="GO:0016832">
    <property type="term" value="F:aldehyde-lyase activity"/>
    <property type="evidence" value="ECO:0007669"/>
    <property type="project" value="TreeGrafter"/>
</dbReference>
<protein>
    <submittedName>
        <fullName evidence="4">Class II aldolase/adducin family protein</fullName>
    </submittedName>
</protein>
<dbReference type="Pfam" id="PF00596">
    <property type="entry name" value="Aldolase_II"/>
    <property type="match status" value="1"/>
</dbReference>
<accession>A0AAJ1IGV3</accession>
<dbReference type="AlphaFoldDB" id="A0AAJ1IGV3"/>
<dbReference type="Gene3D" id="3.40.225.10">
    <property type="entry name" value="Class II aldolase/adducin N-terminal domain"/>
    <property type="match status" value="1"/>
</dbReference>
<evidence type="ECO:0000313" key="5">
    <source>
        <dbReference type="Proteomes" id="UP001221217"/>
    </source>
</evidence>
<evidence type="ECO:0000256" key="2">
    <source>
        <dbReference type="ARBA" id="ARBA00023239"/>
    </source>
</evidence>
<dbReference type="GO" id="GO:0019323">
    <property type="term" value="P:pentose catabolic process"/>
    <property type="evidence" value="ECO:0007669"/>
    <property type="project" value="TreeGrafter"/>
</dbReference>
<sequence length="224" mass="24419">MKDKIKESYRQLIVDTGIEMLDKGITVGTWGNISARDPETDLVYISPSGMDYLSIKAKHVVVMDLNLNVIDGETEPSIEKHMHIAVFNTRKDVNAVVHTHPVYSSAFGTVEQPLPGISEDFIQIVGAEVQVARPYALPGTAELGETAVAGLGDNNAVLLPGHGALLVGTDMKMALKVSLVLEKNAQIYLYAKMLGGDIRAFKQNEIDFMQDFARNSYGKKNKGA</sequence>
<dbReference type="Proteomes" id="UP001221217">
    <property type="component" value="Unassembled WGS sequence"/>
</dbReference>
<dbReference type="InterPro" id="IPR036409">
    <property type="entry name" value="Aldolase_II/adducin_N_sf"/>
</dbReference>
<dbReference type="InterPro" id="IPR001303">
    <property type="entry name" value="Aldolase_II/adducin_N"/>
</dbReference>
<comment type="caution">
    <text evidence="4">The sequence shown here is derived from an EMBL/GenBank/DDBJ whole genome shotgun (WGS) entry which is preliminary data.</text>
</comment>
<evidence type="ECO:0000256" key="1">
    <source>
        <dbReference type="ARBA" id="ARBA00022723"/>
    </source>
</evidence>
<evidence type="ECO:0000259" key="3">
    <source>
        <dbReference type="SMART" id="SM01007"/>
    </source>
</evidence>
<feature type="domain" description="Class II aldolase/adducin N-terminal" evidence="3">
    <location>
        <begin position="11"/>
        <end position="189"/>
    </location>
</feature>
<proteinExistence type="predicted"/>
<dbReference type="GO" id="GO:0046872">
    <property type="term" value="F:metal ion binding"/>
    <property type="evidence" value="ECO:0007669"/>
    <property type="project" value="UniProtKB-KW"/>
</dbReference>
<dbReference type="SMART" id="SM01007">
    <property type="entry name" value="Aldolase_II"/>
    <property type="match status" value="1"/>
</dbReference>
<evidence type="ECO:0000313" key="4">
    <source>
        <dbReference type="EMBL" id="MDC7227708.1"/>
    </source>
</evidence>
<dbReference type="EMBL" id="JAQQAL010000031">
    <property type="protein sequence ID" value="MDC7227708.1"/>
    <property type="molecule type" value="Genomic_DNA"/>
</dbReference>
<dbReference type="InterPro" id="IPR050197">
    <property type="entry name" value="Aldolase_class_II_sugar_metab"/>
</dbReference>
<dbReference type="PANTHER" id="PTHR22789:SF0">
    <property type="entry name" value="3-OXO-TETRONATE 4-PHOSPHATE DECARBOXYLASE-RELATED"/>
    <property type="match status" value="1"/>
</dbReference>
<keyword evidence="2" id="KW-0456">Lyase</keyword>